<dbReference type="Gene3D" id="3.90.1200.10">
    <property type="match status" value="1"/>
</dbReference>
<dbReference type="PANTHER" id="PTHR21310">
    <property type="entry name" value="AMINOGLYCOSIDE PHOSPHOTRANSFERASE-RELATED-RELATED"/>
    <property type="match status" value="1"/>
</dbReference>
<feature type="domain" description="Aminoglycoside phosphotransferase" evidence="1">
    <location>
        <begin position="34"/>
        <end position="272"/>
    </location>
</feature>
<keyword evidence="2" id="KW-0418">Kinase</keyword>
<comment type="caution">
    <text evidence="2">The sequence shown here is derived from an EMBL/GenBank/DDBJ whole genome shotgun (WGS) entry which is preliminary data.</text>
</comment>
<organism evidence="2 3">
    <name type="scientific">Allocatelliglobosispora scoriae</name>
    <dbReference type="NCBI Taxonomy" id="643052"/>
    <lineage>
        <taxon>Bacteria</taxon>
        <taxon>Bacillati</taxon>
        <taxon>Actinomycetota</taxon>
        <taxon>Actinomycetes</taxon>
        <taxon>Micromonosporales</taxon>
        <taxon>Micromonosporaceae</taxon>
        <taxon>Allocatelliglobosispora</taxon>
    </lineage>
</organism>
<dbReference type="AlphaFoldDB" id="A0A841BJ40"/>
<dbReference type="InterPro" id="IPR011009">
    <property type="entry name" value="Kinase-like_dom_sf"/>
</dbReference>
<evidence type="ECO:0000313" key="2">
    <source>
        <dbReference type="EMBL" id="MBB5867216.1"/>
    </source>
</evidence>
<dbReference type="RefSeq" id="WP_184831678.1">
    <property type="nucleotide sequence ID" value="NZ_JACHMN010000001.1"/>
</dbReference>
<dbReference type="Proteomes" id="UP000587527">
    <property type="component" value="Unassembled WGS sequence"/>
</dbReference>
<keyword evidence="2" id="KW-0808">Transferase</keyword>
<accession>A0A841BJ40</accession>
<evidence type="ECO:0000259" key="1">
    <source>
        <dbReference type="Pfam" id="PF01636"/>
    </source>
</evidence>
<dbReference type="PANTHER" id="PTHR21310:SF15">
    <property type="entry name" value="AMINOGLYCOSIDE PHOSPHOTRANSFERASE DOMAIN-CONTAINING PROTEIN"/>
    <property type="match status" value="1"/>
</dbReference>
<reference evidence="2 3" key="1">
    <citation type="submission" date="2020-08" db="EMBL/GenBank/DDBJ databases">
        <title>Sequencing the genomes of 1000 actinobacteria strains.</title>
        <authorList>
            <person name="Klenk H.-P."/>
        </authorList>
    </citation>
    <scope>NUCLEOTIDE SEQUENCE [LARGE SCALE GENOMIC DNA]</scope>
    <source>
        <strain evidence="2 3">DSM 45362</strain>
    </source>
</reference>
<dbReference type="GO" id="GO:0016301">
    <property type="term" value="F:kinase activity"/>
    <property type="evidence" value="ECO:0007669"/>
    <property type="project" value="UniProtKB-KW"/>
</dbReference>
<dbReference type="EMBL" id="JACHMN010000001">
    <property type="protein sequence ID" value="MBB5867216.1"/>
    <property type="molecule type" value="Genomic_DNA"/>
</dbReference>
<proteinExistence type="predicted"/>
<evidence type="ECO:0000313" key="3">
    <source>
        <dbReference type="Proteomes" id="UP000587527"/>
    </source>
</evidence>
<dbReference type="InterPro" id="IPR051678">
    <property type="entry name" value="AGP_Transferase"/>
</dbReference>
<dbReference type="Pfam" id="PF01636">
    <property type="entry name" value="APH"/>
    <property type="match status" value="1"/>
</dbReference>
<dbReference type="InterPro" id="IPR002575">
    <property type="entry name" value="Aminoglycoside_PTrfase"/>
</dbReference>
<protein>
    <submittedName>
        <fullName evidence="2">Aminoglycoside phosphotransferase (APT) family kinase protein</fullName>
    </submittedName>
</protein>
<gene>
    <name evidence="2" type="ORF">F4553_000595</name>
</gene>
<keyword evidence="3" id="KW-1185">Reference proteome</keyword>
<name>A0A841BJ40_9ACTN</name>
<sequence length="324" mass="35991">MQNAIKPRLAPGEIASLVHKGLAKQRGTIIAMTEFTDGYFNAVHGVRLADGRELVLKVAPPAGPRLLRHESDLIRAEMHFYERAITVGVPLPALRYGDPDSGVLLMDMLRGQTLDSVRDKLPTEDLFAIRRQLGEIAARSTGLTGPLFGYPRRDGRTRSPSWRAAFLAMIDDILLDAIEFDAELPLPAEQIAALVAKHSLLLDEVTTPSLVHFDLWDGNIFVIDNGWGWRVEAIIDAGRALYADPLAELVPTIAFAAPDQADIVIDAMLGRELTPAEQTRLCLYTSYLLMVLVTEGASQRFDKAEFEPKRQWFYQQLTGYLAQL</sequence>
<dbReference type="SUPFAM" id="SSF56112">
    <property type="entry name" value="Protein kinase-like (PK-like)"/>
    <property type="match status" value="1"/>
</dbReference>